<dbReference type="PANTHER" id="PTHR13627">
    <property type="entry name" value="FUKUTIN RELATED PROTEIN"/>
    <property type="match status" value="1"/>
</dbReference>
<dbReference type="PANTHER" id="PTHR13627:SF31">
    <property type="entry name" value="RIBITOL 5-PHOSPHATE TRANSFERASE FKRP"/>
    <property type="match status" value="1"/>
</dbReference>
<dbReference type="InterPro" id="IPR041698">
    <property type="entry name" value="Methyltransf_25"/>
</dbReference>
<evidence type="ECO:0000259" key="1">
    <source>
        <dbReference type="Pfam" id="PF13649"/>
    </source>
</evidence>
<comment type="caution">
    <text evidence="2">The sequence shown here is derived from an EMBL/GenBank/DDBJ whole genome shotgun (WGS) entry which is preliminary data.</text>
</comment>
<dbReference type="Pfam" id="PF13649">
    <property type="entry name" value="Methyltransf_25"/>
    <property type="match status" value="1"/>
</dbReference>
<accession>A0ABR9RPZ8</accession>
<feature type="domain" description="Methyltransferase" evidence="1">
    <location>
        <begin position="349"/>
        <end position="403"/>
    </location>
</feature>
<dbReference type="SUPFAM" id="SSF53335">
    <property type="entry name" value="S-adenosyl-L-methionine-dependent methyltransferases"/>
    <property type="match status" value="1"/>
</dbReference>
<name>A0ABR9RPZ8_9ACTN</name>
<reference evidence="2 3" key="1">
    <citation type="submission" date="2020-10" db="EMBL/GenBank/DDBJ databases">
        <title>Nocardioides sp. isolated from sludge.</title>
        <authorList>
            <person name="Zhang X."/>
        </authorList>
    </citation>
    <scope>NUCLEOTIDE SEQUENCE [LARGE SCALE GENOMIC DNA]</scope>
    <source>
        <strain evidence="2 3">Y6</strain>
    </source>
</reference>
<dbReference type="Gene3D" id="3.40.50.150">
    <property type="entry name" value="Vaccinia Virus protein VP39"/>
    <property type="match status" value="1"/>
</dbReference>
<keyword evidence="3" id="KW-1185">Reference proteome</keyword>
<protein>
    <recommendedName>
        <fullName evidence="1">Methyltransferase domain-containing protein</fullName>
    </recommendedName>
</protein>
<dbReference type="RefSeq" id="WP_193636819.1">
    <property type="nucleotide sequence ID" value="NZ_JADCSA010000002.1"/>
</dbReference>
<dbReference type="CDD" id="cd02440">
    <property type="entry name" value="AdoMet_MTases"/>
    <property type="match status" value="1"/>
</dbReference>
<dbReference type="EMBL" id="JADCSA010000002">
    <property type="protein sequence ID" value="MBE7323480.1"/>
    <property type="molecule type" value="Genomic_DNA"/>
</dbReference>
<gene>
    <name evidence="2" type="ORF">IEQ44_02280</name>
</gene>
<dbReference type="Proteomes" id="UP000756387">
    <property type="component" value="Unassembled WGS sequence"/>
</dbReference>
<organism evidence="2 3">
    <name type="scientific">Nocardioides malaquae</name>
    <dbReference type="NCBI Taxonomy" id="2773426"/>
    <lineage>
        <taxon>Bacteria</taxon>
        <taxon>Bacillati</taxon>
        <taxon>Actinomycetota</taxon>
        <taxon>Actinomycetes</taxon>
        <taxon>Propionibacteriales</taxon>
        <taxon>Nocardioidaceae</taxon>
        <taxon>Nocardioides</taxon>
    </lineage>
</organism>
<evidence type="ECO:0000313" key="2">
    <source>
        <dbReference type="EMBL" id="MBE7323480.1"/>
    </source>
</evidence>
<dbReference type="InterPro" id="IPR052613">
    <property type="entry name" value="LicD_transferase"/>
</dbReference>
<evidence type="ECO:0000313" key="3">
    <source>
        <dbReference type="Proteomes" id="UP000756387"/>
    </source>
</evidence>
<sequence>MARGIHVHRVDDTGVRLVALKDLPLDVRIDGRRVWTFWSRRDTREVALGPASPVRHVAWPKQMVKHLDGTARIEVAESATGAVRFDARVALGSGQGEIQVRNAQGVELGIDKSGNLVPTFAGRSEADIADLLNATESALEALRSVGVEAFIAYGTLLGAVREGRVLGHDSDADLGYVSRHSNPVDVALESFRIQRRLSEQGWKITRHSGGAFKISVTEGGMTRGLDVFGGFLDDGMLYLMGEIGVPFREEWIFPLGTATLHGREMPVPAKPEKLLEVTYGPGWRVPDPAFQFTTPARTVRAFNDWFRGNQPNIRHWHRQIKPNRSRPLPEHSPLAEVALTEARALGAEVLDVGAGRGQDSLWLARQGVEVTALDYAPENLVHLEGPAAEEGLPLTVRHLNLTDRRVLLAEGARVAHMPRPRVVLARHLLDSTSFEGQQGFARYCSMALRAGGVVLAEVALRGELDPDERVPAWMVGRTNGNQVARLLTEAGATKVQVQRMGGRGRPVARVRAEWSER</sequence>
<dbReference type="InterPro" id="IPR029063">
    <property type="entry name" value="SAM-dependent_MTases_sf"/>
</dbReference>
<proteinExistence type="predicted"/>